<reference evidence="2" key="1">
    <citation type="journal article" date="2020" name="Stud. Mycol.">
        <title>101 Dothideomycetes genomes: a test case for predicting lifestyles and emergence of pathogens.</title>
        <authorList>
            <person name="Haridas S."/>
            <person name="Albert R."/>
            <person name="Binder M."/>
            <person name="Bloem J."/>
            <person name="Labutti K."/>
            <person name="Salamov A."/>
            <person name="Andreopoulos B."/>
            <person name="Baker S."/>
            <person name="Barry K."/>
            <person name="Bills G."/>
            <person name="Bluhm B."/>
            <person name="Cannon C."/>
            <person name="Castanera R."/>
            <person name="Culley D."/>
            <person name="Daum C."/>
            <person name="Ezra D."/>
            <person name="Gonzalez J."/>
            <person name="Henrissat B."/>
            <person name="Kuo A."/>
            <person name="Liang C."/>
            <person name="Lipzen A."/>
            <person name="Lutzoni F."/>
            <person name="Magnuson J."/>
            <person name="Mondo S."/>
            <person name="Nolan M."/>
            <person name="Ohm R."/>
            <person name="Pangilinan J."/>
            <person name="Park H.-J."/>
            <person name="Ramirez L."/>
            <person name="Alfaro M."/>
            <person name="Sun H."/>
            <person name="Tritt A."/>
            <person name="Yoshinaga Y."/>
            <person name="Zwiers L.-H."/>
            <person name="Turgeon B."/>
            <person name="Goodwin S."/>
            <person name="Spatafora J."/>
            <person name="Crous P."/>
            <person name="Grigoriev I."/>
        </authorList>
    </citation>
    <scope>NUCLEOTIDE SEQUENCE</scope>
    <source>
        <strain evidence="2">CBS 183.55</strain>
    </source>
</reference>
<keyword evidence="1" id="KW-0732">Signal</keyword>
<dbReference type="EMBL" id="ML978995">
    <property type="protein sequence ID" value="KAF1924278.1"/>
    <property type="molecule type" value="Genomic_DNA"/>
</dbReference>
<gene>
    <name evidence="2" type="ORF">M421DRAFT_424917</name>
</gene>
<evidence type="ECO:0000313" key="3">
    <source>
        <dbReference type="Proteomes" id="UP000800082"/>
    </source>
</evidence>
<organism evidence="2 3">
    <name type="scientific">Didymella exigua CBS 183.55</name>
    <dbReference type="NCBI Taxonomy" id="1150837"/>
    <lineage>
        <taxon>Eukaryota</taxon>
        <taxon>Fungi</taxon>
        <taxon>Dikarya</taxon>
        <taxon>Ascomycota</taxon>
        <taxon>Pezizomycotina</taxon>
        <taxon>Dothideomycetes</taxon>
        <taxon>Pleosporomycetidae</taxon>
        <taxon>Pleosporales</taxon>
        <taxon>Pleosporineae</taxon>
        <taxon>Didymellaceae</taxon>
        <taxon>Didymella</taxon>
    </lineage>
</organism>
<dbReference type="OrthoDB" id="10664647at2759"/>
<dbReference type="AlphaFoldDB" id="A0A6A5RAQ5"/>
<dbReference type="GeneID" id="54351577"/>
<feature type="signal peptide" evidence="1">
    <location>
        <begin position="1"/>
        <end position="22"/>
    </location>
</feature>
<sequence>MICTLLSVCWCMGLCRVGSGRAWSPFPETCELPICTLRGNYTARLQRAFENQSLDSVCGQPTRLDGRRSGGASAHATLVPKFFDRSTALGRCAYMAKQNRDYADTETMQIPRLCRYRDYADTETMQIPRLGRYRDSVPTDA</sequence>
<dbReference type="RefSeq" id="XP_033444531.1">
    <property type="nucleotide sequence ID" value="XM_033593909.1"/>
</dbReference>
<evidence type="ECO:0000313" key="2">
    <source>
        <dbReference type="EMBL" id="KAF1924278.1"/>
    </source>
</evidence>
<name>A0A6A5RAQ5_9PLEO</name>
<accession>A0A6A5RAQ5</accession>
<protein>
    <recommendedName>
        <fullName evidence="4">Secreted protein</fullName>
    </recommendedName>
</protein>
<dbReference type="Proteomes" id="UP000800082">
    <property type="component" value="Unassembled WGS sequence"/>
</dbReference>
<proteinExistence type="predicted"/>
<feature type="chain" id="PRO_5025347693" description="Secreted protein" evidence="1">
    <location>
        <begin position="23"/>
        <end position="141"/>
    </location>
</feature>
<keyword evidence="3" id="KW-1185">Reference proteome</keyword>
<evidence type="ECO:0008006" key="4">
    <source>
        <dbReference type="Google" id="ProtNLM"/>
    </source>
</evidence>
<evidence type="ECO:0000256" key="1">
    <source>
        <dbReference type="SAM" id="SignalP"/>
    </source>
</evidence>